<protein>
    <submittedName>
        <fullName evidence="2">Uncharacterized protein</fullName>
    </submittedName>
</protein>
<proteinExistence type="predicted"/>
<keyword evidence="3" id="KW-1185">Reference proteome</keyword>
<dbReference type="AlphaFoldDB" id="A0A835ZIV3"/>
<evidence type="ECO:0000313" key="3">
    <source>
        <dbReference type="Proteomes" id="UP000664859"/>
    </source>
</evidence>
<dbReference type="EMBL" id="JAFCMP010000046">
    <property type="protein sequence ID" value="KAG5189753.1"/>
    <property type="molecule type" value="Genomic_DNA"/>
</dbReference>
<dbReference type="Proteomes" id="UP000664859">
    <property type="component" value="Unassembled WGS sequence"/>
</dbReference>
<gene>
    <name evidence="2" type="ORF">JKP88DRAFT_243253</name>
</gene>
<name>A0A835ZIV3_9STRA</name>
<comment type="caution">
    <text evidence="2">The sequence shown here is derived from an EMBL/GenBank/DDBJ whole genome shotgun (WGS) entry which is preliminary data.</text>
</comment>
<evidence type="ECO:0000313" key="2">
    <source>
        <dbReference type="EMBL" id="KAG5189753.1"/>
    </source>
</evidence>
<evidence type="ECO:0000256" key="1">
    <source>
        <dbReference type="SAM" id="MobiDB-lite"/>
    </source>
</evidence>
<organism evidence="2 3">
    <name type="scientific">Tribonema minus</name>
    <dbReference type="NCBI Taxonomy" id="303371"/>
    <lineage>
        <taxon>Eukaryota</taxon>
        <taxon>Sar</taxon>
        <taxon>Stramenopiles</taxon>
        <taxon>Ochrophyta</taxon>
        <taxon>PX clade</taxon>
        <taxon>Xanthophyceae</taxon>
        <taxon>Tribonematales</taxon>
        <taxon>Tribonemataceae</taxon>
        <taxon>Tribonema</taxon>
    </lineage>
</organism>
<reference evidence="2" key="1">
    <citation type="submission" date="2021-02" db="EMBL/GenBank/DDBJ databases">
        <title>First Annotated Genome of the Yellow-green Alga Tribonema minus.</title>
        <authorList>
            <person name="Mahan K.M."/>
        </authorList>
    </citation>
    <scope>NUCLEOTIDE SEQUENCE</scope>
    <source>
        <strain evidence="2">UTEX B ZZ1240</strain>
    </source>
</reference>
<accession>A0A835ZIV3</accession>
<sequence length="265" mass="27941">MQEMCAAAEAFDAMCYGILQTRMDGEPALNKQLDELFGFEHNPSDYFTSKEDAPAQIGPVPSRVKAAGILQRKGVKPGGKTLEEIESRLLRQASAFASTDLELPPSSSKKDRARAKAAGAQEMLGSPERGSTATVAQPSAELNALQDLVVANGAGKQGGKAAPRKGPAKGAVIFVPPTEAGLAKAVEGVIKHLGVPVNMAELKGGLQGLAGIDNSWIQSVLVGSPSLKNFLKTIPNVLYTHNRYHLPGMAVEHDDASNGWLDGEF</sequence>
<feature type="region of interest" description="Disordered" evidence="1">
    <location>
        <begin position="100"/>
        <end position="136"/>
    </location>
</feature>